<proteinExistence type="inferred from homology"/>
<evidence type="ECO:0000256" key="2">
    <source>
        <dbReference type="ARBA" id="ARBA00001946"/>
    </source>
</evidence>
<evidence type="ECO:0000256" key="13">
    <source>
        <dbReference type="ARBA" id="ARBA00023211"/>
    </source>
</evidence>
<dbReference type="PANTHER" id="PTHR10954">
    <property type="entry name" value="RIBONUCLEASE H2 SUBUNIT A"/>
    <property type="match status" value="1"/>
</dbReference>
<feature type="binding site" evidence="14 15">
    <location>
        <position position="109"/>
    </location>
    <ligand>
        <name>a divalent metal cation</name>
        <dbReference type="ChEBI" id="CHEBI:60240"/>
    </ligand>
</feature>
<dbReference type="GO" id="GO:0030145">
    <property type="term" value="F:manganese ion binding"/>
    <property type="evidence" value="ECO:0007669"/>
    <property type="project" value="UniProtKB-UniRule"/>
</dbReference>
<evidence type="ECO:0000256" key="15">
    <source>
        <dbReference type="PROSITE-ProRule" id="PRU01319"/>
    </source>
</evidence>
<comment type="catalytic activity">
    <reaction evidence="1 14 15 16">
        <text>Endonucleolytic cleavage to 5'-phosphomonoester.</text>
        <dbReference type="EC" id="3.1.26.4"/>
    </reaction>
</comment>
<dbReference type="NCBIfam" id="NF000594">
    <property type="entry name" value="PRK00015.1-1"/>
    <property type="match status" value="1"/>
</dbReference>
<accession>A0A552X4R4</accession>
<dbReference type="GO" id="GO:0003723">
    <property type="term" value="F:RNA binding"/>
    <property type="evidence" value="ECO:0007669"/>
    <property type="project" value="UniProtKB-UniRule"/>
</dbReference>
<evidence type="ECO:0000256" key="11">
    <source>
        <dbReference type="ARBA" id="ARBA00022759"/>
    </source>
</evidence>
<dbReference type="GO" id="GO:0032299">
    <property type="term" value="C:ribonuclease H2 complex"/>
    <property type="evidence" value="ECO:0007669"/>
    <property type="project" value="TreeGrafter"/>
</dbReference>
<dbReference type="GO" id="GO:0006298">
    <property type="term" value="P:mismatch repair"/>
    <property type="evidence" value="ECO:0007669"/>
    <property type="project" value="TreeGrafter"/>
</dbReference>
<feature type="binding site" evidence="14 15">
    <location>
        <position position="18"/>
    </location>
    <ligand>
        <name>a divalent metal cation</name>
        <dbReference type="ChEBI" id="CHEBI:60240"/>
    </ligand>
</feature>
<comment type="subcellular location">
    <subcellularLocation>
        <location evidence="4 14">Cytoplasm</location>
    </subcellularLocation>
</comment>
<dbReference type="InterPro" id="IPR001352">
    <property type="entry name" value="RNase_HII/HIII"/>
</dbReference>
<evidence type="ECO:0000256" key="10">
    <source>
        <dbReference type="ARBA" id="ARBA00022723"/>
    </source>
</evidence>
<evidence type="ECO:0000313" key="18">
    <source>
        <dbReference type="EMBL" id="TRW50012.1"/>
    </source>
</evidence>
<evidence type="ECO:0000256" key="4">
    <source>
        <dbReference type="ARBA" id="ARBA00004496"/>
    </source>
</evidence>
<evidence type="ECO:0000256" key="7">
    <source>
        <dbReference type="ARBA" id="ARBA00019179"/>
    </source>
</evidence>
<keyword evidence="12 14" id="KW-0378">Hydrolase</keyword>
<dbReference type="InterPro" id="IPR024567">
    <property type="entry name" value="RNase_HII/HIII_dom"/>
</dbReference>
<feature type="binding site" evidence="14 15">
    <location>
        <position position="17"/>
    </location>
    <ligand>
        <name>a divalent metal cation</name>
        <dbReference type="ChEBI" id="CHEBI:60240"/>
    </ligand>
</feature>
<dbReference type="EMBL" id="VJWL01000001">
    <property type="protein sequence ID" value="TRW50012.1"/>
    <property type="molecule type" value="Genomic_DNA"/>
</dbReference>
<dbReference type="CDD" id="cd07182">
    <property type="entry name" value="RNase_HII_bacteria_HII_like"/>
    <property type="match status" value="1"/>
</dbReference>
<evidence type="ECO:0000256" key="5">
    <source>
        <dbReference type="ARBA" id="ARBA00007383"/>
    </source>
</evidence>
<comment type="function">
    <text evidence="3 14 16">Endonuclease that specifically degrades the RNA of RNA-DNA hybrids.</text>
</comment>
<dbReference type="PANTHER" id="PTHR10954:SF18">
    <property type="entry name" value="RIBONUCLEASE HII"/>
    <property type="match status" value="1"/>
</dbReference>
<evidence type="ECO:0000256" key="16">
    <source>
        <dbReference type="RuleBase" id="RU003515"/>
    </source>
</evidence>
<comment type="similarity">
    <text evidence="5 14 16">Belongs to the RNase HII family.</text>
</comment>
<dbReference type="NCBIfam" id="NF000595">
    <property type="entry name" value="PRK00015.1-3"/>
    <property type="match status" value="1"/>
</dbReference>
<keyword evidence="13 14" id="KW-0464">Manganese</keyword>
<dbReference type="InterPro" id="IPR022898">
    <property type="entry name" value="RNase_HII"/>
</dbReference>
<keyword evidence="9 14" id="KW-0540">Nuclease</keyword>
<dbReference type="GO" id="GO:0043137">
    <property type="term" value="P:DNA replication, removal of RNA primer"/>
    <property type="evidence" value="ECO:0007669"/>
    <property type="project" value="TreeGrafter"/>
</dbReference>
<dbReference type="InterPro" id="IPR036397">
    <property type="entry name" value="RNaseH_sf"/>
</dbReference>
<name>A0A552X4R4_9GAMM</name>
<comment type="cofactor">
    <cofactor evidence="14 15">
        <name>Mn(2+)</name>
        <dbReference type="ChEBI" id="CHEBI:29035"/>
    </cofactor>
    <cofactor evidence="14 15">
        <name>Mg(2+)</name>
        <dbReference type="ChEBI" id="CHEBI:18420"/>
    </cofactor>
    <text evidence="14 15">Manganese or magnesium. Binds 1 divalent metal ion per monomer in the absence of substrate. May bind a second metal ion after substrate binding.</text>
</comment>
<evidence type="ECO:0000256" key="1">
    <source>
        <dbReference type="ARBA" id="ARBA00000077"/>
    </source>
</evidence>
<dbReference type="PROSITE" id="PS51975">
    <property type="entry name" value="RNASE_H_2"/>
    <property type="match status" value="1"/>
</dbReference>
<dbReference type="InterPro" id="IPR012337">
    <property type="entry name" value="RNaseH-like_sf"/>
</dbReference>
<dbReference type="FunFam" id="3.30.420.10:FF:000006">
    <property type="entry name" value="Ribonuclease HII"/>
    <property type="match status" value="1"/>
</dbReference>
<organism evidence="18 19">
    <name type="scientific">Aliidiomarina halalkaliphila</name>
    <dbReference type="NCBI Taxonomy" id="2593535"/>
    <lineage>
        <taxon>Bacteria</taxon>
        <taxon>Pseudomonadati</taxon>
        <taxon>Pseudomonadota</taxon>
        <taxon>Gammaproteobacteria</taxon>
        <taxon>Alteromonadales</taxon>
        <taxon>Idiomarinaceae</taxon>
        <taxon>Aliidiomarina</taxon>
    </lineage>
</organism>
<dbReference type="RefSeq" id="WP_143234547.1">
    <property type="nucleotide sequence ID" value="NZ_VJWL01000001.1"/>
</dbReference>
<dbReference type="NCBIfam" id="NF000596">
    <property type="entry name" value="PRK00015.1-4"/>
    <property type="match status" value="1"/>
</dbReference>
<gene>
    <name evidence="14 18" type="primary">rnhB</name>
    <name evidence="18" type="ORF">FM042_03940</name>
</gene>
<dbReference type="HAMAP" id="MF_00052_B">
    <property type="entry name" value="RNase_HII_B"/>
    <property type="match status" value="1"/>
</dbReference>
<dbReference type="GO" id="GO:0005737">
    <property type="term" value="C:cytoplasm"/>
    <property type="evidence" value="ECO:0007669"/>
    <property type="project" value="UniProtKB-SubCell"/>
</dbReference>
<comment type="caution">
    <text evidence="18">The sequence shown here is derived from an EMBL/GenBank/DDBJ whole genome shotgun (WGS) entry which is preliminary data.</text>
</comment>
<dbReference type="Proteomes" id="UP000320359">
    <property type="component" value="Unassembled WGS sequence"/>
</dbReference>
<dbReference type="AlphaFoldDB" id="A0A552X4R4"/>
<protein>
    <recommendedName>
        <fullName evidence="7 14">Ribonuclease HII</fullName>
        <shortName evidence="14">RNase HII</shortName>
        <ecNumber evidence="6 14">3.1.26.4</ecNumber>
    </recommendedName>
</protein>
<evidence type="ECO:0000259" key="17">
    <source>
        <dbReference type="PROSITE" id="PS51975"/>
    </source>
</evidence>
<dbReference type="OrthoDB" id="9803420at2"/>
<sequence>MPGKPLLAAELLICGADEAGRGPIAGPVVAAAVILDPNNPIEGIGDSKKLSEKKRDKLSIEIKEKAYCWAIAQCDPEEIDELNILHASMLAMKRAIEALPVTPTKALIDGNRVPRLSMPAEAIVQGDAREACIGAASILAKVERDRQMLAWHDTYPHYNFAQHKAYPTPAHLAALREHGVSPIHRKSFRPVRERLDESE</sequence>
<keyword evidence="8 14" id="KW-0963">Cytoplasm</keyword>
<comment type="cofactor">
    <cofactor evidence="2">
        <name>Mg(2+)</name>
        <dbReference type="ChEBI" id="CHEBI:18420"/>
    </cofactor>
</comment>
<keyword evidence="10 14" id="KW-0479">Metal-binding</keyword>
<keyword evidence="11 14" id="KW-0255">Endonuclease</keyword>
<evidence type="ECO:0000256" key="8">
    <source>
        <dbReference type="ARBA" id="ARBA00022490"/>
    </source>
</evidence>
<keyword evidence="19" id="KW-1185">Reference proteome</keyword>
<dbReference type="GO" id="GO:0004523">
    <property type="term" value="F:RNA-DNA hybrid ribonuclease activity"/>
    <property type="evidence" value="ECO:0007669"/>
    <property type="project" value="UniProtKB-UniRule"/>
</dbReference>
<evidence type="ECO:0000256" key="9">
    <source>
        <dbReference type="ARBA" id="ARBA00022722"/>
    </source>
</evidence>
<evidence type="ECO:0000256" key="6">
    <source>
        <dbReference type="ARBA" id="ARBA00012180"/>
    </source>
</evidence>
<evidence type="ECO:0000256" key="3">
    <source>
        <dbReference type="ARBA" id="ARBA00004065"/>
    </source>
</evidence>
<dbReference type="Pfam" id="PF01351">
    <property type="entry name" value="RNase_HII"/>
    <property type="match status" value="1"/>
</dbReference>
<reference evidence="18 19" key="1">
    <citation type="submission" date="2019-07" db="EMBL/GenBank/DDBJ databases">
        <authorList>
            <person name="Yang M."/>
            <person name="Zhao D."/>
            <person name="Xiang H."/>
        </authorList>
    </citation>
    <scope>NUCLEOTIDE SEQUENCE [LARGE SCALE GENOMIC DNA]</scope>
    <source>
        <strain evidence="18 19">IM1326</strain>
    </source>
</reference>
<dbReference type="SUPFAM" id="SSF53098">
    <property type="entry name" value="Ribonuclease H-like"/>
    <property type="match status" value="1"/>
</dbReference>
<dbReference type="Gene3D" id="3.30.420.10">
    <property type="entry name" value="Ribonuclease H-like superfamily/Ribonuclease H"/>
    <property type="match status" value="1"/>
</dbReference>
<dbReference type="EC" id="3.1.26.4" evidence="6 14"/>
<evidence type="ECO:0000256" key="12">
    <source>
        <dbReference type="ARBA" id="ARBA00022801"/>
    </source>
</evidence>
<feature type="domain" description="RNase H type-2" evidence="17">
    <location>
        <begin position="11"/>
        <end position="199"/>
    </location>
</feature>
<evidence type="ECO:0000313" key="19">
    <source>
        <dbReference type="Proteomes" id="UP000320359"/>
    </source>
</evidence>
<evidence type="ECO:0000256" key="14">
    <source>
        <dbReference type="HAMAP-Rule" id="MF_00052"/>
    </source>
</evidence>